<name>F4YXR9_9CAUD</name>
<gene>
    <name evidence="1" type="ORF">RDJLphi1_gp58</name>
</gene>
<keyword evidence="2" id="KW-1185">Reference proteome</keyword>
<evidence type="ECO:0000313" key="1">
    <source>
        <dbReference type="EMBL" id="ADK73459.1"/>
    </source>
</evidence>
<organism evidence="1 2">
    <name type="scientific">Roseobacter phage RDJL Phi 1</name>
    <dbReference type="NCBI Taxonomy" id="562742"/>
    <lineage>
        <taxon>Viruses</taxon>
        <taxon>Duplodnaviria</taxon>
        <taxon>Heunggongvirae</taxon>
        <taxon>Uroviricota</taxon>
        <taxon>Caudoviricetes</taxon>
        <taxon>Xiamenvirus</taxon>
        <taxon>Xiamenvirus RDJL1</taxon>
    </lineage>
</organism>
<accession>F4YXR9</accession>
<dbReference type="EMBL" id="HM151342">
    <property type="protein sequence ID" value="ADK73459.1"/>
    <property type="molecule type" value="Genomic_DNA"/>
</dbReference>
<sequence length="60" mass="6662">MGLGIMRRPYTWTSRLSVAWVLLLAGLILFGQVVLWVQDRSAETVCETTARAHGLNDGCQ</sequence>
<dbReference type="GeneID" id="10511795"/>
<reference evidence="1 2" key="1">
    <citation type="journal article" date="2009" name="Appl. Environ. Microbiol.">
        <title>Roseophage RDJL Phi1, infecting the aerobic anoxygenic phototrophic bacterium Roseobacter denitrificans OCh114.</title>
        <authorList>
            <person name="Zhang Y."/>
            <person name="Jiao N."/>
        </authorList>
    </citation>
    <scope>NUCLEOTIDE SEQUENCE [LARGE SCALE GENOMIC DNA]</scope>
</reference>
<dbReference type="KEGG" id="vg:10511795"/>
<dbReference type="Proteomes" id="UP000008742">
    <property type="component" value="Segment"/>
</dbReference>
<proteinExistence type="predicted"/>
<dbReference type="RefSeq" id="YP_004421826.1">
    <property type="nucleotide sequence ID" value="NC_015466.1"/>
</dbReference>
<protein>
    <submittedName>
        <fullName evidence="1">Uncharacterized protein</fullName>
    </submittedName>
</protein>
<reference evidence="1 2" key="2">
    <citation type="journal article" date="2011" name="Virol. J.">
        <title>Complete genome sequence of a marine roseophage provides evidence into the evolution of gene transfer agents in alphaproteobacteria.</title>
        <authorList>
            <person name="Huang S."/>
            <person name="Zhang Y."/>
            <person name="Chen F."/>
            <person name="Jiao N."/>
        </authorList>
    </citation>
    <scope>NUCLEOTIDE SEQUENCE [LARGE SCALE GENOMIC DNA]</scope>
</reference>
<dbReference type="OrthoDB" id="40562at10239"/>
<evidence type="ECO:0000313" key="2">
    <source>
        <dbReference type="Proteomes" id="UP000008742"/>
    </source>
</evidence>